<dbReference type="InterPro" id="IPR036291">
    <property type="entry name" value="NAD(P)-bd_dom_sf"/>
</dbReference>
<keyword evidence="2" id="KW-0521">NADP</keyword>
<dbReference type="OrthoDB" id="37659at2759"/>
<keyword evidence="3" id="KW-0560">Oxidoreductase</keyword>
<accession>A0A0F7TNU5</accession>
<gene>
    <name evidence="4" type="ORF">PMG11_06202</name>
</gene>
<organism evidence="4 5">
    <name type="scientific">Penicillium brasilianum</name>
    <dbReference type="NCBI Taxonomy" id="104259"/>
    <lineage>
        <taxon>Eukaryota</taxon>
        <taxon>Fungi</taxon>
        <taxon>Dikarya</taxon>
        <taxon>Ascomycota</taxon>
        <taxon>Pezizomycotina</taxon>
        <taxon>Eurotiomycetes</taxon>
        <taxon>Eurotiomycetidae</taxon>
        <taxon>Eurotiales</taxon>
        <taxon>Aspergillaceae</taxon>
        <taxon>Penicillium</taxon>
    </lineage>
</organism>
<dbReference type="EMBL" id="CDHK01000005">
    <property type="protein sequence ID" value="CEJ57511.1"/>
    <property type="molecule type" value="Genomic_DNA"/>
</dbReference>
<evidence type="ECO:0000313" key="4">
    <source>
        <dbReference type="EMBL" id="CEJ57511.1"/>
    </source>
</evidence>
<dbReference type="PANTHER" id="PTHR44229:SF4">
    <property type="entry name" value="15-HYDROXYPROSTAGLANDIN DEHYDROGENASE [NAD(+)]"/>
    <property type="match status" value="1"/>
</dbReference>
<evidence type="ECO:0008006" key="6">
    <source>
        <dbReference type="Google" id="ProtNLM"/>
    </source>
</evidence>
<evidence type="ECO:0000313" key="5">
    <source>
        <dbReference type="Proteomes" id="UP000042958"/>
    </source>
</evidence>
<dbReference type="Gene3D" id="3.40.50.720">
    <property type="entry name" value="NAD(P)-binding Rossmann-like Domain"/>
    <property type="match status" value="1"/>
</dbReference>
<protein>
    <recommendedName>
        <fullName evidence="6">Short chain dehydrogenase/reductase</fullName>
    </recommendedName>
</protein>
<proteinExistence type="inferred from homology"/>
<dbReference type="InterPro" id="IPR020904">
    <property type="entry name" value="Sc_DH/Rdtase_CS"/>
</dbReference>
<dbReference type="PANTHER" id="PTHR44229">
    <property type="entry name" value="15-HYDROXYPROSTAGLANDIN DEHYDROGENASE [NAD(+)]"/>
    <property type="match status" value="1"/>
</dbReference>
<comment type="similarity">
    <text evidence="1">Belongs to the short-chain dehydrogenases/reductases (SDR) family.</text>
</comment>
<dbReference type="InterPro" id="IPR002347">
    <property type="entry name" value="SDR_fam"/>
</dbReference>
<evidence type="ECO:0000256" key="2">
    <source>
        <dbReference type="ARBA" id="ARBA00022857"/>
    </source>
</evidence>
<dbReference type="GO" id="GO:0016616">
    <property type="term" value="F:oxidoreductase activity, acting on the CH-OH group of donors, NAD or NADP as acceptor"/>
    <property type="evidence" value="ECO:0007669"/>
    <property type="project" value="TreeGrafter"/>
</dbReference>
<dbReference type="STRING" id="104259.A0A0F7TNU5"/>
<dbReference type="SUPFAM" id="SSF51735">
    <property type="entry name" value="NAD(P)-binding Rossmann-fold domains"/>
    <property type="match status" value="1"/>
</dbReference>
<reference evidence="5" key="1">
    <citation type="journal article" date="2015" name="Genome Announc.">
        <title>Draft genome sequence of the fungus Penicillium brasilianum MG11.</title>
        <authorList>
            <person name="Horn F."/>
            <person name="Linde J."/>
            <person name="Mattern D.J."/>
            <person name="Walther G."/>
            <person name="Guthke R."/>
            <person name="Brakhage A.A."/>
            <person name="Valiante V."/>
        </authorList>
    </citation>
    <scope>NUCLEOTIDE SEQUENCE [LARGE SCALE GENOMIC DNA]</scope>
    <source>
        <strain evidence="5">MG11</strain>
    </source>
</reference>
<dbReference type="GO" id="GO:0005737">
    <property type="term" value="C:cytoplasm"/>
    <property type="evidence" value="ECO:0007669"/>
    <property type="project" value="TreeGrafter"/>
</dbReference>
<evidence type="ECO:0000256" key="3">
    <source>
        <dbReference type="ARBA" id="ARBA00023002"/>
    </source>
</evidence>
<evidence type="ECO:0000256" key="1">
    <source>
        <dbReference type="ARBA" id="ARBA00006484"/>
    </source>
</evidence>
<dbReference type="Pfam" id="PF00106">
    <property type="entry name" value="adh_short"/>
    <property type="match status" value="1"/>
</dbReference>
<name>A0A0F7TNU5_PENBI</name>
<dbReference type="PROSITE" id="PS00061">
    <property type="entry name" value="ADH_SHORT"/>
    <property type="match status" value="1"/>
</dbReference>
<dbReference type="AlphaFoldDB" id="A0A0F7TNU5"/>
<keyword evidence="5" id="KW-1185">Reference proteome</keyword>
<dbReference type="PRINTS" id="PR00081">
    <property type="entry name" value="GDHRDH"/>
</dbReference>
<dbReference type="Proteomes" id="UP000042958">
    <property type="component" value="Unassembled WGS sequence"/>
</dbReference>
<sequence length="288" mass="30702">MSSKTAIVTGGAAGIGLGIANYLARASEHVVSHIAVLDVNTATGQDVVASLKDEFPNIGFSFHLCDVTSWEAQAEVFESVYTKQGRIDIVFANAGIAETGFLFQTEGDKPVKPDLKTYDVDLTGAMYTVSLAAFYISKNQCSAENNFKGSIICTASNSGLYPLSLAPIYTTAKHGVVGLVRGLAGRFQHERIRINAIAPCIVETNIGARLRDLPGISFTPLSAVMQAVGKLLSDSELNGKILEISDENITLAESPAFVDKSTEDNLEILGNLAQKIWKGDFGNHGGEE</sequence>